<evidence type="ECO:0000256" key="2">
    <source>
        <dbReference type="ARBA" id="ARBA00009212"/>
    </source>
</evidence>
<keyword evidence="3" id="KW-0813">Transport</keyword>
<evidence type="ECO:0000256" key="8">
    <source>
        <dbReference type="SAM" id="Phobius"/>
    </source>
</evidence>
<keyword evidence="6 8" id="KW-1133">Transmembrane helix</keyword>
<reference evidence="9 10" key="1">
    <citation type="journal article" date="2019" name="Emerg. Microbes Infect.">
        <title>Comprehensive subspecies identification of 175 nontuberculous mycobacteria species based on 7547 genomic profiles.</title>
        <authorList>
            <person name="Matsumoto Y."/>
            <person name="Kinjo T."/>
            <person name="Motooka D."/>
            <person name="Nabeya D."/>
            <person name="Jung N."/>
            <person name="Uechi K."/>
            <person name="Horii T."/>
            <person name="Iida T."/>
            <person name="Fujita J."/>
            <person name="Nakamura S."/>
        </authorList>
    </citation>
    <scope>NUCLEOTIDE SEQUENCE [LARGE SCALE GENOMIC DNA]</scope>
    <source>
        <strain evidence="9 10">JCM 12272</strain>
    </source>
</reference>
<dbReference type="AlphaFoldDB" id="A0A6N4UUZ6"/>
<name>A0A6N4UUZ6_9MYCO</name>
<evidence type="ECO:0000256" key="7">
    <source>
        <dbReference type="ARBA" id="ARBA00023136"/>
    </source>
</evidence>
<accession>A0A6N4UUZ6</accession>
<keyword evidence="10" id="KW-1185">Reference proteome</keyword>
<dbReference type="Proteomes" id="UP000466906">
    <property type="component" value="Chromosome"/>
</dbReference>
<dbReference type="RefSeq" id="WP_163664949.1">
    <property type="nucleotide sequence ID" value="NZ_AP022565.1"/>
</dbReference>
<evidence type="ECO:0000256" key="6">
    <source>
        <dbReference type="ARBA" id="ARBA00022989"/>
    </source>
</evidence>
<feature type="transmembrane region" description="Helical" evidence="8">
    <location>
        <begin position="6"/>
        <end position="25"/>
    </location>
</feature>
<comment type="similarity">
    <text evidence="2">Belongs to the CPA3 antiporters (TC 2.A.63) subunit F family.</text>
</comment>
<comment type="subcellular location">
    <subcellularLocation>
        <location evidence="1">Cell membrane</location>
        <topology evidence="1">Multi-pass membrane protein</topology>
    </subcellularLocation>
</comment>
<feature type="transmembrane region" description="Helical" evidence="8">
    <location>
        <begin position="59"/>
        <end position="82"/>
    </location>
</feature>
<evidence type="ECO:0000313" key="9">
    <source>
        <dbReference type="EMBL" id="BBX27745.1"/>
    </source>
</evidence>
<evidence type="ECO:0000256" key="4">
    <source>
        <dbReference type="ARBA" id="ARBA00022475"/>
    </source>
</evidence>
<keyword evidence="7 8" id="KW-0472">Membrane</keyword>
<evidence type="ECO:0000313" key="10">
    <source>
        <dbReference type="Proteomes" id="UP000466906"/>
    </source>
</evidence>
<organism evidence="9 10">
    <name type="scientific">Mycolicibacterium alvei</name>
    <dbReference type="NCBI Taxonomy" id="67081"/>
    <lineage>
        <taxon>Bacteria</taxon>
        <taxon>Bacillati</taxon>
        <taxon>Actinomycetota</taxon>
        <taxon>Actinomycetes</taxon>
        <taxon>Mycobacteriales</taxon>
        <taxon>Mycobacteriaceae</taxon>
        <taxon>Mycolicibacterium</taxon>
    </lineage>
</organism>
<dbReference type="InterPro" id="IPR007208">
    <property type="entry name" value="MrpF/PhaF-like"/>
</dbReference>
<dbReference type="GO" id="GO:0015385">
    <property type="term" value="F:sodium:proton antiporter activity"/>
    <property type="evidence" value="ECO:0007669"/>
    <property type="project" value="TreeGrafter"/>
</dbReference>
<feature type="transmembrane region" description="Helical" evidence="8">
    <location>
        <begin position="34"/>
        <end position="53"/>
    </location>
</feature>
<sequence length="103" mass="11199">MTTVWIVAAVMLTAAATITMFRVLAGPSTLDRLVALDTLIAVTMCGIGTWAAFSLDTTVTYSLTALALISFVGSVSVARFRVRDIDDPRPRRHPRPQPPRGQR</sequence>
<proteinExistence type="inferred from homology"/>
<dbReference type="KEGG" id="malv:MALV_28700"/>
<dbReference type="NCBIfam" id="NF005930">
    <property type="entry name" value="PRK07948.1"/>
    <property type="match status" value="1"/>
</dbReference>
<keyword evidence="4" id="KW-1003">Cell membrane</keyword>
<gene>
    <name evidence="9" type="ORF">MALV_28700</name>
</gene>
<evidence type="ECO:0000256" key="1">
    <source>
        <dbReference type="ARBA" id="ARBA00004651"/>
    </source>
</evidence>
<evidence type="ECO:0000256" key="3">
    <source>
        <dbReference type="ARBA" id="ARBA00022448"/>
    </source>
</evidence>
<dbReference type="GO" id="GO:0005886">
    <property type="term" value="C:plasma membrane"/>
    <property type="evidence" value="ECO:0007669"/>
    <property type="project" value="UniProtKB-SubCell"/>
</dbReference>
<dbReference type="PANTHER" id="PTHR34702">
    <property type="entry name" value="NA(+)/H(+) ANTIPORTER SUBUNIT F1"/>
    <property type="match status" value="1"/>
</dbReference>
<dbReference type="EMBL" id="AP022565">
    <property type="protein sequence ID" value="BBX27745.1"/>
    <property type="molecule type" value="Genomic_DNA"/>
</dbReference>
<dbReference type="PANTHER" id="PTHR34702:SF1">
    <property type="entry name" value="NA(+)_H(+) ANTIPORTER SUBUNIT F"/>
    <property type="match status" value="1"/>
</dbReference>
<evidence type="ECO:0000256" key="5">
    <source>
        <dbReference type="ARBA" id="ARBA00022692"/>
    </source>
</evidence>
<keyword evidence="5 8" id="KW-0812">Transmembrane</keyword>
<protein>
    <submittedName>
        <fullName evidence="9">Cation:proton antiporter</fullName>
    </submittedName>
</protein>
<dbReference type="Pfam" id="PF04066">
    <property type="entry name" value="MrpF_PhaF"/>
    <property type="match status" value="1"/>
</dbReference>